<sequence length="2585" mass="276141">MRYYSFLLLLIGLFFNHDSSDSSLETQTPSQVGRTPQKLLIDGINDSGPVLESLNQPAPGEYQLAFTLNHGQWQDDVLAMANGSGFRLWVTLDGLMYDFMNISSLDSTVLGHVVAMDFNSTHSNFVSFNNELDGVANYYNGSDSSQWFENIPQFGEVLLNNVYEGISLRIYGEKGLPRYDFIVEPGADVALINLDINGAENLHLDQNGDLNYLTSLGKVKQTDLFTYQLIDGEKREIASSFSFDKKGSVGFEIGEYDPALPLVIDPLVYSTFIGSPSSIGVGISGGAIEVEDGFVYAAGITTFTDYPTTVGAYSSSFSEGSTAMYITKLNKTGTELVYSTFLAEGSTFSLGDMAVENGYVYLTGAAYAGFPTTANAYQKEFSSGGGFLGLVDPDTGEPVYEDIPGIGGLFNPTDAFLTKLSLDGGSLEYSTYLGGAGTDMANGLAVEDGFVYLTGLSGPQKEKNVPFPTTEGAYQRENGFGFLSNTLEESVENLVYQHLYDVFISKFSLDGSELLYSTLLGGDGLEAGNAIILQEGKPIVSGVSTVNFPVTPGAFMTEAKGGNELFLFRMNETLSELEYSTLIAGSGDEAVLRMEGDGEVLYLLGTTSVASDFPTTPGSYLSSDANFKAPFLMKFSDLGENLAFSTFVGSLQGVDSELFTDLAVYKGIPYLSGYTTNLNFFTTDNAYQKSGSFHEEYSENPFNQSFVMRLLPSGQTLDYSTLFGGFATYANSIAVENGVIYLEGYSSKFGFEFSEDAYYDGSDITEFNEELLLQKKFVTAIDFELDQFVPEAPQLISPVNGAKKIRIRPTFNWEQAGNTMLNSTADSYTLQLSTTEDFSGAVIQHDGIEELTFDFTSDLDFGVKYYWRVRGEDAEDSGEWSAVFSFTTLPSEVGDGTVESPWEIGTPKQLHAVRSYLSDHFKVIADIDLSQVTREGGKYWNEGAGWQPIGDGSDPFTGSISGGGYVLEGAFINNSTANNVGIFGVIKDGSVKRLAILNPEISGGTVVGALAGLVVGGTIQECYAFEGSVAGDFFVGGLIGVLQTSASLLENSYSFLEVRQKTDPIPSGGGLVGNTQAGIIRNVYSLSNVAGEPVNNGAVLGTGSPAVVQSYFNSELAGPDNEKGIGLTSGAMRQQASFENWDFVDVWKIEEDRSFPVLIHNEQIPAPGLLDGIPDINNILYVDQSVVGGQGNGNSWENAYATLQQALAYADVAWVGQNEVLKIYVAEGIYFPTEDTDETKTFQLFNNVEIYGGFAQGGGAFETRNWEENQTILSGDIISRSTSLIESPFALSSGNSLHVVSGSGTDASAILDGFFINAGYAIGDGENSDGAGVFIKTGSPNLTNLMVIANRSGRYGGGIANSEGASPNLLNVIFQANYTSNGGGGMSNLASNPILEKVKFVENISAMNGGGLYNSSESSPELLNVDFVGNTSNGGVGTGTVGGGGMYSAGGSPILTNVRFSGNMALRNNARGGAILNNTSKTVLTNVTISGNTAYYGGGIYLTQSNTQPEIRNSIIWNNKDNTGIGTANSSLQLIGNVGPQITYSLIQAHDPEGEGNLDGTNAENDPDFVDPIVTFGVSPILNGDFRLQAGSPAKSKGNQAYFDSGLVPDLGAVESDLDGSSRFIGVVEMGAYEIQEDLEEIIISVLPNQSKAYGTEDPDEFLYESSNNAVSLTGSLGRVSGEDVGTYAITQGSLSAGEDYTLIIEEQVFEITRKTFDGVSLENQSFVYDGNPKSLTIVGEVPEGAVVSFENNNRTDVGTQQVRAIVSGADFITLMLNAELEITPADLTGITFESESFEFDGTPKTLQISGTLPVGVSVEYSNNGRTEVGLQEVTATITGSNYKALILKADLSITPEKLAVNVIKSDPTGFGFSDGSIDLVATGGVEPYSYYWIPNIGSSNKVENLPAGFYDYLVRDAEGEELQARVELRNPISPEVPVQSDFVSDALENCSVPQEVNFSDRSKNADTWRWNFGDGTILSSSFGFSPKNPKHTYTEPGDFTVSLTVQDTVTGVTSISSKIIKIRDVKADFEADKTIACGPNAVQFTDKSTEARSWLWEFGDGTTSTEQNPIHTFDHGRYSVRLTIYSENGCSDTEEKVGFIEILGPIMDFSSDVTEGCGPLTVAFTDKSYSSSPMVSWLWDFGDGTTSRLRNPIHEYANPGTYSVSLSVGSLDCPTPKPLTKTDLIQVKMLDVGISFTDVTCEGGADGSITATPSDGVAPFTYEWSTGGETASIEGLTAGSYSVKVTDSNGCFETKVIEVAEPNPAALTTLAASSITYSSATLGGEILNGLACAQETGIVYSTVSGPDISDTKEVIALEGNQFSANVTGLRLNIMYYVRSFSTNLNGVTTYGNEVTFSTSKKALAVTARSGQTKIYGNVDPTFTYIAEGFEGGDDVRVLSGELTRETGEAVGIYAIRQGQLEAGDNYTINFTGAFFEITAANVEDVSFNPAIFIYDGTEKTLSISGALPEGTSVVYTNNGRTDVGTQEVTATITGENYNTLVLTADLTITPAKVGDITFEDESFVFDGTEKSLAVEDDLPDGTSVVYTNNGRTDVGTQEVTATITGDNFTTLVLTADLTVTPATV</sequence>
<dbReference type="InterPro" id="IPR025667">
    <property type="entry name" value="SprB_repeat"/>
</dbReference>
<dbReference type="Gene3D" id="2.160.20.110">
    <property type="match status" value="1"/>
</dbReference>
<dbReference type="Gene3D" id="2.60.40.740">
    <property type="match status" value="1"/>
</dbReference>
<dbReference type="InterPro" id="IPR041286">
    <property type="entry name" value="MBG_2"/>
</dbReference>
<dbReference type="InterPro" id="IPR000601">
    <property type="entry name" value="PKD_dom"/>
</dbReference>
<evidence type="ECO:0000313" key="4">
    <source>
        <dbReference type="Proteomes" id="UP000199673"/>
    </source>
</evidence>
<feature type="domain" description="PKD" evidence="1">
    <location>
        <begin position="2106"/>
        <end position="2171"/>
    </location>
</feature>
<feature type="non-terminal residue" evidence="3">
    <location>
        <position position="2585"/>
    </location>
</feature>
<dbReference type="STRING" id="305507.SAMN04489724_0383"/>
<dbReference type="Gene3D" id="2.160.20.10">
    <property type="entry name" value="Single-stranded right-handed beta-helix, Pectin lyase-like"/>
    <property type="match status" value="1"/>
</dbReference>
<dbReference type="Proteomes" id="UP000199673">
    <property type="component" value="Unassembled WGS sequence"/>
</dbReference>
<dbReference type="Gene3D" id="2.60.40.10">
    <property type="entry name" value="Immunoglobulins"/>
    <property type="match status" value="4"/>
</dbReference>
<dbReference type="Pfam" id="PF13573">
    <property type="entry name" value="SprB"/>
    <property type="match status" value="2"/>
</dbReference>
<dbReference type="InterPro" id="IPR013783">
    <property type="entry name" value="Ig-like_fold"/>
</dbReference>
<feature type="domain" description="Fibronectin type-III" evidence="2">
    <location>
        <begin position="789"/>
        <end position="891"/>
    </location>
</feature>
<dbReference type="InterPro" id="IPR057708">
    <property type="entry name" value="DUF7948"/>
</dbReference>
<dbReference type="InterPro" id="IPR003961">
    <property type="entry name" value="FN3_dom"/>
</dbReference>
<dbReference type="PROSITE" id="PS50093">
    <property type="entry name" value="PKD"/>
    <property type="match status" value="3"/>
</dbReference>
<dbReference type="RefSeq" id="WP_139235991.1">
    <property type="nucleotide sequence ID" value="NZ_FPBF01000016.1"/>
</dbReference>
<dbReference type="InterPro" id="IPR035986">
    <property type="entry name" value="PKD_dom_sf"/>
</dbReference>
<dbReference type="SMART" id="SM00089">
    <property type="entry name" value="PKD"/>
    <property type="match status" value="3"/>
</dbReference>
<protein>
    <submittedName>
        <fullName evidence="3">PKD repeat-containing protein</fullName>
    </submittedName>
</protein>
<dbReference type="InterPro" id="IPR022409">
    <property type="entry name" value="PKD/Chitinase_dom"/>
</dbReference>
<evidence type="ECO:0000313" key="3">
    <source>
        <dbReference type="EMBL" id="SFU20907.1"/>
    </source>
</evidence>
<dbReference type="Pfam" id="PF18676">
    <property type="entry name" value="MBG_2"/>
    <property type="match status" value="2"/>
</dbReference>
<gene>
    <name evidence="3" type="ORF">SAMN04489724_0383</name>
</gene>
<organism evidence="3 4">
    <name type="scientific">Algoriphagus locisalis</name>
    <dbReference type="NCBI Taxonomy" id="305507"/>
    <lineage>
        <taxon>Bacteria</taxon>
        <taxon>Pseudomonadati</taxon>
        <taxon>Bacteroidota</taxon>
        <taxon>Cytophagia</taxon>
        <taxon>Cytophagales</taxon>
        <taxon>Cyclobacteriaceae</taxon>
        <taxon>Algoriphagus</taxon>
    </lineage>
</organism>
<evidence type="ECO:0000259" key="1">
    <source>
        <dbReference type="PROSITE" id="PS50093"/>
    </source>
</evidence>
<dbReference type="SUPFAM" id="SSF49299">
    <property type="entry name" value="PKD domain"/>
    <property type="match status" value="3"/>
</dbReference>
<dbReference type="CDD" id="cd00146">
    <property type="entry name" value="PKD"/>
    <property type="match status" value="3"/>
</dbReference>
<feature type="domain" description="PKD" evidence="1">
    <location>
        <begin position="1968"/>
        <end position="2020"/>
    </location>
</feature>
<dbReference type="PROSITE" id="PS50853">
    <property type="entry name" value="FN3"/>
    <property type="match status" value="1"/>
</dbReference>
<name>A0A1I7EAF0_9BACT</name>
<dbReference type="PANTHER" id="PTHR35580:SF1">
    <property type="entry name" value="PHYTASE-LIKE DOMAIN-CONTAINING PROTEIN"/>
    <property type="match status" value="1"/>
</dbReference>
<accession>A0A1I7EAF0</accession>
<dbReference type="Pfam" id="PF18911">
    <property type="entry name" value="PKD_4"/>
    <property type="match status" value="3"/>
</dbReference>
<reference evidence="4" key="1">
    <citation type="submission" date="2016-10" db="EMBL/GenBank/DDBJ databases">
        <authorList>
            <person name="Varghese N."/>
            <person name="Submissions S."/>
        </authorList>
    </citation>
    <scope>NUCLEOTIDE SEQUENCE [LARGE SCALE GENOMIC DNA]</scope>
    <source>
        <strain evidence="4">DSM 23445</strain>
    </source>
</reference>
<dbReference type="SUPFAM" id="SSF51126">
    <property type="entry name" value="Pectin lyase-like"/>
    <property type="match status" value="1"/>
</dbReference>
<dbReference type="InterPro" id="IPR012334">
    <property type="entry name" value="Pectin_lyas_fold"/>
</dbReference>
<dbReference type="Pfam" id="PF25778">
    <property type="entry name" value="DUF7948"/>
    <property type="match status" value="1"/>
</dbReference>
<dbReference type="OrthoDB" id="1097758at2"/>
<dbReference type="SUPFAM" id="SSF49265">
    <property type="entry name" value="Fibronectin type III"/>
    <property type="match status" value="1"/>
</dbReference>
<feature type="domain" description="PKD" evidence="1">
    <location>
        <begin position="2054"/>
        <end position="2074"/>
    </location>
</feature>
<evidence type="ECO:0000259" key="2">
    <source>
        <dbReference type="PROSITE" id="PS50853"/>
    </source>
</evidence>
<dbReference type="EMBL" id="FPBF01000016">
    <property type="protein sequence ID" value="SFU20907.1"/>
    <property type="molecule type" value="Genomic_DNA"/>
</dbReference>
<dbReference type="InterPro" id="IPR011050">
    <property type="entry name" value="Pectin_lyase_fold/virulence"/>
</dbReference>
<keyword evidence="4" id="KW-1185">Reference proteome</keyword>
<dbReference type="InterPro" id="IPR052918">
    <property type="entry name" value="Motility_Chemotaxis_Reg"/>
</dbReference>
<proteinExistence type="predicted"/>
<dbReference type="InterPro" id="IPR036116">
    <property type="entry name" value="FN3_sf"/>
</dbReference>
<dbReference type="PANTHER" id="PTHR35580">
    <property type="entry name" value="CELL SURFACE GLYCOPROTEIN (S-LAYER PROTEIN)-LIKE PROTEIN"/>
    <property type="match status" value="1"/>
</dbReference>